<accession>A0A5K8A884</accession>
<keyword evidence="3" id="KW-0479">Metal-binding</keyword>
<evidence type="ECO:0000256" key="6">
    <source>
        <dbReference type="PIRNR" id="PIRNR000099"/>
    </source>
</evidence>
<name>A0A5K8A884_9BACT</name>
<sequence length="448" mass="47749">MSKPIRFYDYARLTPANRRKLLTRTEADISHFIEGVKPIIDNVRQNGDDALVHYARELDKAEIARDAIKAKPENFDRAFAHLDPSLIETIEFAADRIKRFHQEQMPDAMRLAEPFPGVFAGDRFTPISSVACYVPRGKGAFPSVVMMTTIPAVVAGVPKIIILTPPGPDGEIDDATLVAARVAGVDAVYKCGGAQAVAAVAFGTETVPKAVKIVGPGSPWLVAAKKVLADVIDPGTPAGPSESLVLADGSASTKAAALDLIIESEHGPDSSAFLVTPDRSLAEDVMATIPMLWKQMGESRVNFSSTVLGGEKGGVILTQDMDQAIEFVNDYAPEHLEVLSAAPFTYLDRLVNAGEILLGQNTPISLGNFVLGPNAVLPTSGAAKTHSPLSVYDFLKMTSIGYVTPGAYPELARHAHKLATYEGFDGHALAVSDARPVDSSLDPVKTKP</sequence>
<evidence type="ECO:0000313" key="10">
    <source>
        <dbReference type="Proteomes" id="UP000422108"/>
    </source>
</evidence>
<evidence type="ECO:0000256" key="5">
    <source>
        <dbReference type="ARBA" id="ARBA00023002"/>
    </source>
</evidence>
<comment type="cofactor">
    <cofactor evidence="1">
        <name>Zn(2+)</name>
        <dbReference type="ChEBI" id="CHEBI:29105"/>
    </cofactor>
</comment>
<dbReference type="GO" id="GO:0005829">
    <property type="term" value="C:cytosol"/>
    <property type="evidence" value="ECO:0007669"/>
    <property type="project" value="TreeGrafter"/>
</dbReference>
<evidence type="ECO:0000256" key="7">
    <source>
        <dbReference type="PIRSR" id="PIRSR000099-1"/>
    </source>
</evidence>
<dbReference type="SUPFAM" id="SSF53720">
    <property type="entry name" value="ALDH-like"/>
    <property type="match status" value="1"/>
</dbReference>
<evidence type="ECO:0000256" key="3">
    <source>
        <dbReference type="ARBA" id="ARBA00022723"/>
    </source>
</evidence>
<evidence type="ECO:0000313" key="9">
    <source>
        <dbReference type="EMBL" id="BBO88628.1"/>
    </source>
</evidence>
<dbReference type="Gene3D" id="1.20.5.1300">
    <property type="match status" value="1"/>
</dbReference>
<dbReference type="CDD" id="cd06572">
    <property type="entry name" value="Histidinol_dh"/>
    <property type="match status" value="1"/>
</dbReference>
<feature type="active site" description="Proton acceptor" evidence="7">
    <location>
        <position position="334"/>
    </location>
</feature>
<dbReference type="FunFam" id="3.40.50.1980:FF:000001">
    <property type="entry name" value="Histidinol dehydrogenase"/>
    <property type="match status" value="1"/>
</dbReference>
<evidence type="ECO:0000256" key="4">
    <source>
        <dbReference type="ARBA" id="ARBA00022833"/>
    </source>
</evidence>
<dbReference type="PIRSF" id="PIRSF000099">
    <property type="entry name" value="Histidinol_dh"/>
    <property type="match status" value="1"/>
</dbReference>
<dbReference type="PROSITE" id="PS00611">
    <property type="entry name" value="HISOL_DEHYDROGENASE"/>
    <property type="match status" value="1"/>
</dbReference>
<evidence type="ECO:0000256" key="8">
    <source>
        <dbReference type="RuleBase" id="RU004175"/>
    </source>
</evidence>
<dbReference type="PANTHER" id="PTHR21256">
    <property type="entry name" value="HISTIDINOL DEHYDROGENASE HDH"/>
    <property type="match status" value="1"/>
</dbReference>
<dbReference type="GO" id="GO:0046872">
    <property type="term" value="F:metal ion binding"/>
    <property type="evidence" value="ECO:0007669"/>
    <property type="project" value="UniProtKB-KW"/>
</dbReference>
<gene>
    <name evidence="9" type="primary">hisD2</name>
    <name evidence="9" type="ORF">DSCOOX_18080</name>
</gene>
<evidence type="ECO:0000256" key="1">
    <source>
        <dbReference type="ARBA" id="ARBA00001947"/>
    </source>
</evidence>
<dbReference type="GO" id="GO:0004399">
    <property type="term" value="F:histidinol dehydrogenase activity"/>
    <property type="evidence" value="ECO:0007669"/>
    <property type="project" value="InterPro"/>
</dbReference>
<keyword evidence="5 6" id="KW-0560">Oxidoreductase</keyword>
<protein>
    <submittedName>
        <fullName evidence="9">Histidinol dehydrogenase 2</fullName>
    </submittedName>
</protein>
<dbReference type="Gene3D" id="3.40.50.1980">
    <property type="entry name" value="Nitrogenase molybdenum iron protein domain"/>
    <property type="match status" value="2"/>
</dbReference>
<reference evidence="9 10" key="1">
    <citation type="submission" date="2019-11" db="EMBL/GenBank/DDBJ databases">
        <title>Comparative genomics of hydrocarbon-degrading Desulfosarcina strains.</title>
        <authorList>
            <person name="Watanabe M."/>
            <person name="Kojima H."/>
            <person name="Fukui M."/>
        </authorList>
    </citation>
    <scope>NUCLEOTIDE SEQUENCE [LARGE SCALE GENOMIC DNA]</scope>
    <source>
        <strain evidence="10">oXyS1</strain>
    </source>
</reference>
<dbReference type="InterPro" id="IPR012131">
    <property type="entry name" value="Hstdl_DH"/>
</dbReference>
<dbReference type="InterPro" id="IPR016161">
    <property type="entry name" value="Ald_DH/histidinol_DH"/>
</dbReference>
<dbReference type="PANTHER" id="PTHR21256:SF2">
    <property type="entry name" value="HISTIDINE BIOSYNTHESIS TRIFUNCTIONAL PROTEIN"/>
    <property type="match status" value="1"/>
</dbReference>
<keyword evidence="10" id="KW-1185">Reference proteome</keyword>
<organism evidence="9 10">
    <name type="scientific">Desulfosarcina ovata subsp. ovata</name>
    <dbReference type="NCBI Taxonomy" id="2752305"/>
    <lineage>
        <taxon>Bacteria</taxon>
        <taxon>Pseudomonadati</taxon>
        <taxon>Thermodesulfobacteriota</taxon>
        <taxon>Desulfobacteria</taxon>
        <taxon>Desulfobacterales</taxon>
        <taxon>Desulfosarcinaceae</taxon>
        <taxon>Desulfosarcina</taxon>
    </lineage>
</organism>
<dbReference type="EMBL" id="AP021879">
    <property type="protein sequence ID" value="BBO88628.1"/>
    <property type="molecule type" value="Genomic_DNA"/>
</dbReference>
<dbReference type="InterPro" id="IPR022695">
    <property type="entry name" value="Histidinol_DH_monofunct"/>
</dbReference>
<dbReference type="Pfam" id="PF00815">
    <property type="entry name" value="Histidinol_dh"/>
    <property type="match status" value="1"/>
</dbReference>
<dbReference type="PRINTS" id="PR00083">
    <property type="entry name" value="HOLDHDRGNASE"/>
</dbReference>
<evidence type="ECO:0000256" key="2">
    <source>
        <dbReference type="ARBA" id="ARBA00010178"/>
    </source>
</evidence>
<keyword evidence="4" id="KW-0862">Zinc</keyword>
<dbReference type="InterPro" id="IPR001692">
    <property type="entry name" value="Histidinol_DH_CS"/>
</dbReference>
<dbReference type="GO" id="GO:0000105">
    <property type="term" value="P:L-histidine biosynthetic process"/>
    <property type="evidence" value="ECO:0007669"/>
    <property type="project" value="InterPro"/>
</dbReference>
<proteinExistence type="inferred from homology"/>
<comment type="similarity">
    <text evidence="2 6 8">Belongs to the histidinol dehydrogenase family.</text>
</comment>
<dbReference type="Proteomes" id="UP000422108">
    <property type="component" value="Chromosome"/>
</dbReference>
<dbReference type="AlphaFoldDB" id="A0A5K8A884"/>
<dbReference type="NCBIfam" id="TIGR00069">
    <property type="entry name" value="hisD"/>
    <property type="match status" value="1"/>
</dbReference>
<dbReference type="RefSeq" id="WP_155309913.1">
    <property type="nucleotide sequence ID" value="NZ_AP021879.1"/>
</dbReference>
<feature type="active site" description="Proton acceptor" evidence="7">
    <location>
        <position position="335"/>
    </location>
</feature>
<dbReference type="GO" id="GO:0051287">
    <property type="term" value="F:NAD binding"/>
    <property type="evidence" value="ECO:0007669"/>
    <property type="project" value="InterPro"/>
</dbReference>